<comment type="caution">
    <text evidence="2">The sequence shown here is derived from an EMBL/GenBank/DDBJ whole genome shotgun (WGS) entry which is preliminary data.</text>
</comment>
<dbReference type="SMART" id="SM00696">
    <property type="entry name" value="DM9"/>
    <property type="match status" value="1"/>
</dbReference>
<evidence type="ECO:0000313" key="3">
    <source>
        <dbReference type="Proteomes" id="UP000188320"/>
    </source>
</evidence>
<accession>A0A1R1PET3</accession>
<gene>
    <name evidence="2" type="ORF">AX774_g7156</name>
</gene>
<sequence length="238" mass="24423">MNPGQNYNQGGPGFPGGPGGPPQRPPGMGPGFPGGPPQHPPGMGPGFPGGPGGPQQSHAPPSMGPGGPYGQGGNFGAGYGAPGPVSAQVTFQWVAAKNGKIPPNAVQGGVERDGKPLYVGRAFYKGGLHPGKCAPHLEDGGFAFGYGGKEVRLNEYFVLCGDASKLRWVEQTGSLRISNFRPLEAGHEADGEALYVAKAAYEGGQVVGKCGQHLKEGMTFSYGKKEKNSSSYMVLCIA</sequence>
<feature type="compositionally biased region" description="Pro residues" evidence="1">
    <location>
        <begin position="18"/>
        <end position="43"/>
    </location>
</feature>
<feature type="compositionally biased region" description="Gly residues" evidence="1">
    <location>
        <begin position="64"/>
        <end position="75"/>
    </location>
</feature>
<keyword evidence="3" id="KW-1185">Reference proteome</keyword>
<reference evidence="3" key="1">
    <citation type="submission" date="2017-01" db="EMBL/GenBank/DDBJ databases">
        <authorList>
            <person name="Wang Y."/>
            <person name="White M."/>
            <person name="Kvist S."/>
            <person name="Moncalvo J.-M."/>
        </authorList>
    </citation>
    <scope>NUCLEOTIDE SEQUENCE [LARGE SCALE GENOMIC DNA]</scope>
    <source>
        <strain evidence="3">COL-18-3</strain>
    </source>
</reference>
<dbReference type="Pfam" id="PF11901">
    <property type="entry name" value="DM9"/>
    <property type="match status" value="1"/>
</dbReference>
<dbReference type="PANTHER" id="PTHR31649:SF1">
    <property type="entry name" value="FARNESOIC ACID O-METHYL TRANSFERASE DOMAIN-CONTAINING PROTEIN"/>
    <property type="match status" value="1"/>
</dbReference>
<dbReference type="EMBL" id="LSSK01001557">
    <property type="protein sequence ID" value="OMH79423.1"/>
    <property type="molecule type" value="Genomic_DNA"/>
</dbReference>
<evidence type="ECO:0000256" key="1">
    <source>
        <dbReference type="SAM" id="MobiDB-lite"/>
    </source>
</evidence>
<evidence type="ECO:0000313" key="2">
    <source>
        <dbReference type="EMBL" id="OMH79423.1"/>
    </source>
</evidence>
<name>A0A1R1PET3_ZANCU</name>
<feature type="region of interest" description="Disordered" evidence="1">
    <location>
        <begin position="1"/>
        <end position="75"/>
    </location>
</feature>
<protein>
    <submittedName>
        <fullName evidence="2">Uncharacterized protein</fullName>
    </submittedName>
</protein>
<dbReference type="PANTHER" id="PTHR31649">
    <property type="entry name" value="AGAP009604-PA"/>
    <property type="match status" value="1"/>
</dbReference>
<dbReference type="InterPro" id="IPR006616">
    <property type="entry name" value="DM9_repeat"/>
</dbReference>
<dbReference type="OrthoDB" id="2142040at2759"/>
<feature type="compositionally biased region" description="Gly residues" evidence="1">
    <location>
        <begin position="44"/>
        <end position="53"/>
    </location>
</feature>
<dbReference type="AlphaFoldDB" id="A0A1R1PET3"/>
<proteinExistence type="predicted"/>
<organism evidence="2 3">
    <name type="scientific">Zancudomyces culisetae</name>
    <name type="common">Gut fungus</name>
    <name type="synonym">Smittium culisetae</name>
    <dbReference type="NCBI Taxonomy" id="1213189"/>
    <lineage>
        <taxon>Eukaryota</taxon>
        <taxon>Fungi</taxon>
        <taxon>Fungi incertae sedis</taxon>
        <taxon>Zoopagomycota</taxon>
        <taxon>Kickxellomycotina</taxon>
        <taxon>Harpellomycetes</taxon>
        <taxon>Harpellales</taxon>
        <taxon>Legeriomycetaceae</taxon>
        <taxon>Zancudomyces</taxon>
    </lineage>
</organism>
<dbReference type="Proteomes" id="UP000188320">
    <property type="component" value="Unassembled WGS sequence"/>
</dbReference>